<gene>
    <name evidence="2" type="ORF">E2C01_063802</name>
</gene>
<evidence type="ECO:0000313" key="3">
    <source>
        <dbReference type="Proteomes" id="UP000324222"/>
    </source>
</evidence>
<protein>
    <submittedName>
        <fullName evidence="2">Uncharacterized protein</fullName>
    </submittedName>
</protein>
<evidence type="ECO:0000256" key="1">
    <source>
        <dbReference type="SAM" id="MobiDB-lite"/>
    </source>
</evidence>
<evidence type="ECO:0000313" key="2">
    <source>
        <dbReference type="EMBL" id="MPC69573.1"/>
    </source>
</evidence>
<organism evidence="2 3">
    <name type="scientific">Portunus trituberculatus</name>
    <name type="common">Swimming crab</name>
    <name type="synonym">Neptunus trituberculatus</name>
    <dbReference type="NCBI Taxonomy" id="210409"/>
    <lineage>
        <taxon>Eukaryota</taxon>
        <taxon>Metazoa</taxon>
        <taxon>Ecdysozoa</taxon>
        <taxon>Arthropoda</taxon>
        <taxon>Crustacea</taxon>
        <taxon>Multicrustacea</taxon>
        <taxon>Malacostraca</taxon>
        <taxon>Eumalacostraca</taxon>
        <taxon>Eucarida</taxon>
        <taxon>Decapoda</taxon>
        <taxon>Pleocyemata</taxon>
        <taxon>Brachyura</taxon>
        <taxon>Eubrachyura</taxon>
        <taxon>Portunoidea</taxon>
        <taxon>Portunidae</taxon>
        <taxon>Portuninae</taxon>
        <taxon>Portunus</taxon>
    </lineage>
</organism>
<feature type="compositionally biased region" description="Basic and acidic residues" evidence="1">
    <location>
        <begin position="1"/>
        <end position="11"/>
    </location>
</feature>
<proteinExistence type="predicted"/>
<comment type="caution">
    <text evidence="2">The sequence shown here is derived from an EMBL/GenBank/DDBJ whole genome shotgun (WGS) entry which is preliminary data.</text>
</comment>
<sequence length="67" mass="7414">MHQHMDLPDSAKKKRKENKNAVQIWERMRMGGGPPSKPVDDPEQAKILSLVGDELIDMGSKLGSESA</sequence>
<accession>A0A5B7HHD1</accession>
<dbReference type="Proteomes" id="UP000324222">
    <property type="component" value="Unassembled WGS sequence"/>
</dbReference>
<name>A0A5B7HHD1_PORTR</name>
<keyword evidence="3" id="KW-1185">Reference proteome</keyword>
<dbReference type="EMBL" id="VSRR010029651">
    <property type="protein sequence ID" value="MPC69573.1"/>
    <property type="molecule type" value="Genomic_DNA"/>
</dbReference>
<dbReference type="AlphaFoldDB" id="A0A5B7HHD1"/>
<reference evidence="2 3" key="1">
    <citation type="submission" date="2019-05" db="EMBL/GenBank/DDBJ databases">
        <title>Another draft genome of Portunus trituberculatus and its Hox gene families provides insights of decapod evolution.</title>
        <authorList>
            <person name="Jeong J.-H."/>
            <person name="Song I."/>
            <person name="Kim S."/>
            <person name="Choi T."/>
            <person name="Kim D."/>
            <person name="Ryu S."/>
            <person name="Kim W."/>
        </authorList>
    </citation>
    <scope>NUCLEOTIDE SEQUENCE [LARGE SCALE GENOMIC DNA]</scope>
    <source>
        <tissue evidence="2">Muscle</tissue>
    </source>
</reference>
<feature type="region of interest" description="Disordered" evidence="1">
    <location>
        <begin position="1"/>
        <end position="46"/>
    </location>
</feature>